<evidence type="ECO:0000313" key="4">
    <source>
        <dbReference type="Proteomes" id="UP000235672"/>
    </source>
</evidence>
<organism evidence="3 4">
    <name type="scientific">Hyaloscypha hepaticicola</name>
    <dbReference type="NCBI Taxonomy" id="2082293"/>
    <lineage>
        <taxon>Eukaryota</taxon>
        <taxon>Fungi</taxon>
        <taxon>Dikarya</taxon>
        <taxon>Ascomycota</taxon>
        <taxon>Pezizomycotina</taxon>
        <taxon>Leotiomycetes</taxon>
        <taxon>Helotiales</taxon>
        <taxon>Hyaloscyphaceae</taxon>
        <taxon>Hyaloscypha</taxon>
    </lineage>
</organism>
<evidence type="ECO:0000256" key="2">
    <source>
        <dbReference type="SAM" id="MobiDB-lite"/>
    </source>
</evidence>
<evidence type="ECO:0000256" key="1">
    <source>
        <dbReference type="SAM" id="Coils"/>
    </source>
</evidence>
<feature type="compositionally biased region" description="Acidic residues" evidence="2">
    <location>
        <begin position="202"/>
        <end position="231"/>
    </location>
</feature>
<dbReference type="Proteomes" id="UP000235672">
    <property type="component" value="Unassembled WGS sequence"/>
</dbReference>
<gene>
    <name evidence="3" type="ORF">NA56DRAFT_665963</name>
</gene>
<dbReference type="AlphaFoldDB" id="A0A2J6PFW4"/>
<protein>
    <submittedName>
        <fullName evidence="3">Uncharacterized protein</fullName>
    </submittedName>
</protein>
<proteinExistence type="predicted"/>
<keyword evidence="4" id="KW-1185">Reference proteome</keyword>
<evidence type="ECO:0000313" key="3">
    <source>
        <dbReference type="EMBL" id="PMD12931.1"/>
    </source>
</evidence>
<dbReference type="EMBL" id="KZ613539">
    <property type="protein sequence ID" value="PMD12931.1"/>
    <property type="molecule type" value="Genomic_DNA"/>
</dbReference>
<keyword evidence="1" id="KW-0175">Coiled coil</keyword>
<accession>A0A2J6PFW4</accession>
<feature type="compositionally biased region" description="Polar residues" evidence="2">
    <location>
        <begin position="232"/>
        <end position="242"/>
    </location>
</feature>
<feature type="region of interest" description="Disordered" evidence="2">
    <location>
        <begin position="190"/>
        <end position="242"/>
    </location>
</feature>
<feature type="coiled-coil region" evidence="1">
    <location>
        <begin position="379"/>
        <end position="406"/>
    </location>
</feature>
<sequence>MATEQHPCIVRKECKNCGTKIGERVEDLLLSTHSLSALSTRCTIPWTLPFPQTNSTTPSSPPATPLAVLTTWLSANQLTSESAARLHFFPVCSAAGTEFILDLLRLEQYGAEEREGILETEVVVRRKVNKEGASLSLRKWTAEKCLRKLGSLDVRFWAQYEGGGETLQVVGDDELQQDLGHVYLEGREGNARRTKTPGRFDEFDDFDWGESDESVDEEDISRDGDVPDQDQEQTLSGRRTSFSHHANASILDAAQDDDDNKIDCDAISDIVQREPVLTRWVLELQAASRAQKEALSHLKEQTSTQTAEVSRLNLLVQERDAELRLVRAGLAKQTAALNHGADALANMSAEYDKTQLLSNDMLMLTLANRSRDRDDEENVRELIDQLKRVSQTVDELREANKGLKRVNKTQAAALDAQNADADTDPDTDLELGHVQLANLQTQQQQLLDLSLEVSDRARIVTHAAGTWWDEVWGKGTKVLDAIVKLQGHYNNPFSATFAAIFARGGKFQTHEAADASDSTHDLQKREMENLVQATRELHAALNTTATAGTSTQTQVSAAETAAATVKDALKRIEMLGELIEEIGIKLGMDADDD</sequence>
<name>A0A2J6PFW4_9HELO</name>
<reference evidence="3 4" key="1">
    <citation type="submission" date="2016-05" db="EMBL/GenBank/DDBJ databases">
        <title>A degradative enzymes factory behind the ericoid mycorrhizal symbiosis.</title>
        <authorList>
            <consortium name="DOE Joint Genome Institute"/>
            <person name="Martino E."/>
            <person name="Morin E."/>
            <person name="Grelet G."/>
            <person name="Kuo A."/>
            <person name="Kohler A."/>
            <person name="Daghino S."/>
            <person name="Barry K."/>
            <person name="Choi C."/>
            <person name="Cichocki N."/>
            <person name="Clum A."/>
            <person name="Copeland A."/>
            <person name="Hainaut M."/>
            <person name="Haridas S."/>
            <person name="Labutti K."/>
            <person name="Lindquist E."/>
            <person name="Lipzen A."/>
            <person name="Khouja H.-R."/>
            <person name="Murat C."/>
            <person name="Ohm R."/>
            <person name="Olson A."/>
            <person name="Spatafora J."/>
            <person name="Veneault-Fourrey C."/>
            <person name="Henrissat B."/>
            <person name="Grigoriev I."/>
            <person name="Martin F."/>
            <person name="Perotto S."/>
        </authorList>
    </citation>
    <scope>NUCLEOTIDE SEQUENCE [LARGE SCALE GENOMIC DNA]</scope>
    <source>
        <strain evidence="3 4">UAMH 7357</strain>
    </source>
</reference>